<comment type="caution">
    <text evidence="1">The sequence shown here is derived from an EMBL/GenBank/DDBJ whole genome shotgun (WGS) entry which is preliminary data.</text>
</comment>
<gene>
    <name evidence="1" type="ORF">AB835_05745</name>
</gene>
<evidence type="ECO:0000313" key="2">
    <source>
        <dbReference type="Proteomes" id="UP000242502"/>
    </source>
</evidence>
<name>A0A1D2QR02_9GAMM</name>
<sequence>MPSIVVFFLIVMTSFMIGCSGGVATDNELAAPQDRIAPGVFTGSSGEFSVTKYFSDEAKRKKSGGYYILDLKGAPPMSEEEFKEFESFRAWLRSKEKESSEYKEYQQWRATQQSSPSS</sequence>
<dbReference type="STRING" id="62101.AB835_05745"/>
<evidence type="ECO:0000313" key="1">
    <source>
        <dbReference type="EMBL" id="ODS24028.1"/>
    </source>
</evidence>
<accession>A0A1D2QR02</accession>
<protein>
    <submittedName>
        <fullName evidence="1">Uncharacterized protein</fullName>
    </submittedName>
</protein>
<dbReference type="EMBL" id="MDLC01000015">
    <property type="protein sequence ID" value="ODS24028.1"/>
    <property type="molecule type" value="Genomic_DNA"/>
</dbReference>
<organism evidence="1 2">
    <name type="scientific">Candidatus Endobugula sertula</name>
    <name type="common">Bugula neritina bacterial symbiont</name>
    <dbReference type="NCBI Taxonomy" id="62101"/>
    <lineage>
        <taxon>Bacteria</taxon>
        <taxon>Pseudomonadati</taxon>
        <taxon>Pseudomonadota</taxon>
        <taxon>Gammaproteobacteria</taxon>
        <taxon>Cellvibrionales</taxon>
        <taxon>Cellvibrionaceae</taxon>
        <taxon>Candidatus Endobugula</taxon>
    </lineage>
</organism>
<dbReference type="Proteomes" id="UP000242502">
    <property type="component" value="Unassembled WGS sequence"/>
</dbReference>
<reference evidence="1 2" key="1">
    <citation type="journal article" date="2016" name="Appl. Environ. Microbiol.">
        <title>Lack of Overt Genome Reduction in the Bryostatin-Producing Bryozoan Symbiont "Candidatus Endobugula sertula".</title>
        <authorList>
            <person name="Miller I.J."/>
            <person name="Vanee N."/>
            <person name="Fong S.S."/>
            <person name="Lim-Fong G.E."/>
            <person name="Kwan J.C."/>
        </authorList>
    </citation>
    <scope>NUCLEOTIDE SEQUENCE [LARGE SCALE GENOMIC DNA]</scope>
    <source>
        <strain evidence="1">AB1-4</strain>
    </source>
</reference>
<dbReference type="AlphaFoldDB" id="A0A1D2QR02"/>
<proteinExistence type="predicted"/>